<dbReference type="GO" id="GO:0004930">
    <property type="term" value="F:G protein-coupled receptor activity"/>
    <property type="evidence" value="ECO:0007669"/>
    <property type="project" value="UniProtKB-KW"/>
</dbReference>
<evidence type="ECO:0000256" key="7">
    <source>
        <dbReference type="ARBA" id="ARBA00023170"/>
    </source>
</evidence>
<accession>A0A9Q1C4U9</accession>
<keyword evidence="8 9" id="KW-0807">Transducer</keyword>
<evidence type="ECO:0000256" key="4">
    <source>
        <dbReference type="ARBA" id="ARBA00022989"/>
    </source>
</evidence>
<keyword evidence="13" id="KW-1185">Reference proteome</keyword>
<dbReference type="Proteomes" id="UP001152320">
    <property type="component" value="Chromosome 8"/>
</dbReference>
<dbReference type="PROSITE" id="PS00237">
    <property type="entry name" value="G_PROTEIN_RECEP_F1_1"/>
    <property type="match status" value="1"/>
</dbReference>
<sequence>MGDSFTNTGMNDTDFTRSSVTVVTETLVITIISIMILVCNIGNIIILRTIRFWHKSTVYLLLNLALSDICVAIFTITAIPSAASYSHENVSDLMCKVQAFLGGTSGTVSLVTLAYISVDRYIIIVHPLRHQSLMSKRTITAMIALSWILPSVLYVWVFWDDLLANVTIFYCYGHILMIARKHSKKIFLQRTTVNVNGITAKRSYKAAGTFIAVFGMFNLCWVPYVTLVIYRALQPLSSEGDKNKVPHAVNFILPWMAMSNSFVNIFIYFGLNAQYRRAVKGLLYCQRWVYNVNDGTVYTETQF</sequence>
<keyword evidence="6 10" id="KW-0472">Membrane</keyword>
<dbReference type="PRINTS" id="PR00237">
    <property type="entry name" value="GPCRRHODOPSN"/>
</dbReference>
<evidence type="ECO:0000313" key="12">
    <source>
        <dbReference type="EMBL" id="KAJ8038184.1"/>
    </source>
</evidence>
<evidence type="ECO:0000256" key="10">
    <source>
        <dbReference type="SAM" id="Phobius"/>
    </source>
</evidence>
<dbReference type="InterPro" id="IPR000276">
    <property type="entry name" value="GPCR_Rhodpsn"/>
</dbReference>
<dbReference type="PANTHER" id="PTHR24249">
    <property type="entry name" value="HISTAMINE RECEPTOR-RELATED G-PROTEIN COUPLED RECEPTOR"/>
    <property type="match status" value="1"/>
</dbReference>
<name>A0A9Q1C4U9_HOLLE</name>
<dbReference type="EMBL" id="JAIZAY010000008">
    <property type="protein sequence ID" value="KAJ8038184.1"/>
    <property type="molecule type" value="Genomic_DNA"/>
</dbReference>
<evidence type="ECO:0000256" key="3">
    <source>
        <dbReference type="ARBA" id="ARBA00022692"/>
    </source>
</evidence>
<dbReference type="Gene3D" id="1.20.1070.10">
    <property type="entry name" value="Rhodopsin 7-helix transmembrane proteins"/>
    <property type="match status" value="2"/>
</dbReference>
<feature type="transmembrane region" description="Helical" evidence="10">
    <location>
        <begin position="58"/>
        <end position="79"/>
    </location>
</feature>
<comment type="caution">
    <text evidence="12">The sequence shown here is derived from an EMBL/GenBank/DDBJ whole genome shotgun (WGS) entry which is preliminary data.</text>
</comment>
<feature type="transmembrane region" description="Helical" evidence="10">
    <location>
        <begin position="162"/>
        <end position="179"/>
    </location>
</feature>
<keyword evidence="3 9" id="KW-0812">Transmembrane</keyword>
<evidence type="ECO:0000256" key="9">
    <source>
        <dbReference type="RuleBase" id="RU000688"/>
    </source>
</evidence>
<evidence type="ECO:0000256" key="6">
    <source>
        <dbReference type="ARBA" id="ARBA00023136"/>
    </source>
</evidence>
<comment type="similarity">
    <text evidence="9">Belongs to the G-protein coupled receptor 1 family.</text>
</comment>
<dbReference type="CDD" id="cd00637">
    <property type="entry name" value="7tm_classA_rhodopsin-like"/>
    <property type="match status" value="1"/>
</dbReference>
<reference evidence="12" key="1">
    <citation type="submission" date="2021-10" db="EMBL/GenBank/DDBJ databases">
        <title>Tropical sea cucumber genome reveals ecological adaptation and Cuvierian tubules defense mechanism.</title>
        <authorList>
            <person name="Chen T."/>
        </authorList>
    </citation>
    <scope>NUCLEOTIDE SEQUENCE</scope>
    <source>
        <strain evidence="12">Nanhai2018</strain>
        <tissue evidence="12">Muscle</tissue>
    </source>
</reference>
<comment type="subcellular location">
    <subcellularLocation>
        <location evidence="1">Cell membrane</location>
        <topology evidence="1">Multi-pass membrane protein</topology>
    </subcellularLocation>
</comment>
<dbReference type="InterPro" id="IPR017452">
    <property type="entry name" value="GPCR_Rhodpsn_7TM"/>
</dbReference>
<dbReference type="OrthoDB" id="6102451at2759"/>
<evidence type="ECO:0000259" key="11">
    <source>
        <dbReference type="PROSITE" id="PS50262"/>
    </source>
</evidence>
<protein>
    <submittedName>
        <fullName evidence="12">G-protein coupled receptor 52</fullName>
    </submittedName>
</protein>
<feature type="transmembrane region" description="Helical" evidence="10">
    <location>
        <begin position="252"/>
        <end position="271"/>
    </location>
</feature>
<evidence type="ECO:0000256" key="2">
    <source>
        <dbReference type="ARBA" id="ARBA00022475"/>
    </source>
</evidence>
<feature type="transmembrane region" description="Helical" evidence="10">
    <location>
        <begin position="99"/>
        <end position="118"/>
    </location>
</feature>
<feature type="domain" description="G-protein coupled receptors family 1 profile" evidence="11">
    <location>
        <begin position="39"/>
        <end position="268"/>
    </location>
</feature>
<feature type="transmembrane region" description="Helical" evidence="10">
    <location>
        <begin position="27"/>
        <end position="46"/>
    </location>
</feature>
<evidence type="ECO:0000313" key="13">
    <source>
        <dbReference type="Proteomes" id="UP001152320"/>
    </source>
</evidence>
<keyword evidence="2" id="KW-1003">Cell membrane</keyword>
<dbReference type="SUPFAM" id="SSF81321">
    <property type="entry name" value="Family A G protein-coupled receptor-like"/>
    <property type="match status" value="1"/>
</dbReference>
<proteinExistence type="inferred from homology"/>
<dbReference type="Pfam" id="PF00001">
    <property type="entry name" value="7tm_1"/>
    <property type="match status" value="2"/>
</dbReference>
<dbReference type="InterPro" id="IPR050569">
    <property type="entry name" value="TAAR"/>
</dbReference>
<dbReference type="AlphaFoldDB" id="A0A9Q1C4U9"/>
<dbReference type="PANTHER" id="PTHR24249:SF424">
    <property type="entry name" value="G-PROTEIN COUPLED RECEPTORS FAMILY 1 PROFILE DOMAIN-CONTAINING PROTEIN"/>
    <property type="match status" value="1"/>
</dbReference>
<organism evidence="12 13">
    <name type="scientific">Holothuria leucospilota</name>
    <name type="common">Black long sea cucumber</name>
    <name type="synonym">Mertensiothuria leucospilota</name>
    <dbReference type="NCBI Taxonomy" id="206669"/>
    <lineage>
        <taxon>Eukaryota</taxon>
        <taxon>Metazoa</taxon>
        <taxon>Echinodermata</taxon>
        <taxon>Eleutherozoa</taxon>
        <taxon>Echinozoa</taxon>
        <taxon>Holothuroidea</taxon>
        <taxon>Aspidochirotacea</taxon>
        <taxon>Aspidochirotida</taxon>
        <taxon>Holothuriidae</taxon>
        <taxon>Holothuria</taxon>
    </lineage>
</organism>
<dbReference type="PROSITE" id="PS50262">
    <property type="entry name" value="G_PROTEIN_RECEP_F1_2"/>
    <property type="match status" value="1"/>
</dbReference>
<feature type="transmembrane region" description="Helical" evidence="10">
    <location>
        <begin position="210"/>
        <end position="232"/>
    </location>
</feature>
<gene>
    <name evidence="12" type="ORF">HOLleu_19188</name>
</gene>
<keyword evidence="5 9" id="KW-0297">G-protein coupled receptor</keyword>
<keyword evidence="7 9" id="KW-0675">Receptor</keyword>
<dbReference type="GO" id="GO:0005886">
    <property type="term" value="C:plasma membrane"/>
    <property type="evidence" value="ECO:0007669"/>
    <property type="project" value="UniProtKB-SubCell"/>
</dbReference>
<keyword evidence="4 10" id="KW-1133">Transmembrane helix</keyword>
<evidence type="ECO:0000256" key="5">
    <source>
        <dbReference type="ARBA" id="ARBA00023040"/>
    </source>
</evidence>
<feature type="transmembrane region" description="Helical" evidence="10">
    <location>
        <begin position="139"/>
        <end position="156"/>
    </location>
</feature>
<evidence type="ECO:0000256" key="8">
    <source>
        <dbReference type="ARBA" id="ARBA00023224"/>
    </source>
</evidence>
<evidence type="ECO:0000256" key="1">
    <source>
        <dbReference type="ARBA" id="ARBA00004651"/>
    </source>
</evidence>